<feature type="compositionally biased region" description="Gly residues" evidence="3">
    <location>
        <begin position="269"/>
        <end position="283"/>
    </location>
</feature>
<keyword evidence="1 2" id="KW-0238">DNA-binding</keyword>
<feature type="region of interest" description="Disordered" evidence="3">
    <location>
        <begin position="250"/>
        <end position="284"/>
    </location>
</feature>
<dbReference type="InterPro" id="IPR011344">
    <property type="entry name" value="ssDNA-bd"/>
</dbReference>
<dbReference type="SUPFAM" id="SSF50249">
    <property type="entry name" value="Nucleic acid-binding proteins"/>
    <property type="match status" value="1"/>
</dbReference>
<dbReference type="GO" id="GO:0003697">
    <property type="term" value="F:single-stranded DNA binding"/>
    <property type="evidence" value="ECO:0007669"/>
    <property type="project" value="InterPro"/>
</dbReference>
<dbReference type="PROSITE" id="PS50935">
    <property type="entry name" value="SSB"/>
    <property type="match status" value="1"/>
</dbReference>
<dbReference type="EMBL" id="CP151503">
    <property type="protein sequence ID" value="WZN60339.1"/>
    <property type="molecule type" value="Genomic_DNA"/>
</dbReference>
<dbReference type="CDD" id="cd04496">
    <property type="entry name" value="SSB_OBF"/>
    <property type="match status" value="1"/>
</dbReference>
<proteinExistence type="predicted"/>
<dbReference type="NCBIfam" id="TIGR00621">
    <property type="entry name" value="ssb"/>
    <property type="match status" value="1"/>
</dbReference>
<sequence>MQSARSFAAFSFLERNLVFPSSSSSSSAFSASIPTHLKAAVTTTTTIRMMQAKAHNKQVSLLRTTTTATRRSVHSFPSQRGGLGAAARLVPRLGFDKQAPFLKPGFCARQGRHALAMRSQGRHYANGFNDGPIAEVEFSAENANAVTLIGRLGREPEVKYLEDGKVTANVSLAVYRGKNQSAHWFELDFWNEDARQVADHLRKGQQVQVRGRLTQNTWRDKMTGQKREKIRVVCSEVALVGGGAQQQYGGGGGGGGYDSFQSQGQGRAAYGGRGGGSGGGGGSVATKDVEGRWAALFCNPNDFWDNRSTKRNPKAPDFKHKETGDALWITSRDTPAWVESSLKELDMNKQVDFKSLLGSQQQQPGGAGGMDPPQQQQQQQGGGNPEEIPF</sequence>
<reference evidence="4 5" key="1">
    <citation type="submission" date="2024-03" db="EMBL/GenBank/DDBJ databases">
        <title>Complete genome sequence of the green alga Chloropicon roscoffensis RCC1871.</title>
        <authorList>
            <person name="Lemieux C."/>
            <person name="Pombert J.-F."/>
            <person name="Otis C."/>
            <person name="Turmel M."/>
        </authorList>
    </citation>
    <scope>NUCLEOTIDE SEQUENCE [LARGE SCALE GENOMIC DNA]</scope>
    <source>
        <strain evidence="4 5">RCC1871</strain>
    </source>
</reference>
<evidence type="ECO:0000256" key="1">
    <source>
        <dbReference type="ARBA" id="ARBA00023125"/>
    </source>
</evidence>
<feature type="compositionally biased region" description="Low complexity" evidence="3">
    <location>
        <begin position="258"/>
        <end position="268"/>
    </location>
</feature>
<protein>
    <submittedName>
        <fullName evidence="4">Single-stranded DNA-binding protein</fullName>
    </submittedName>
</protein>
<evidence type="ECO:0000256" key="2">
    <source>
        <dbReference type="PROSITE-ProRule" id="PRU00252"/>
    </source>
</evidence>
<dbReference type="AlphaFoldDB" id="A0AAX4P351"/>
<name>A0AAX4P351_9CHLO</name>
<evidence type="ECO:0000256" key="3">
    <source>
        <dbReference type="SAM" id="MobiDB-lite"/>
    </source>
</evidence>
<gene>
    <name evidence="4" type="ORF">HKI87_03g18680</name>
</gene>
<evidence type="ECO:0000313" key="4">
    <source>
        <dbReference type="EMBL" id="WZN60339.1"/>
    </source>
</evidence>
<keyword evidence="5" id="KW-1185">Reference proteome</keyword>
<dbReference type="Pfam" id="PF00436">
    <property type="entry name" value="SSB"/>
    <property type="match status" value="1"/>
</dbReference>
<dbReference type="GO" id="GO:0006264">
    <property type="term" value="P:mitochondrial DNA replication"/>
    <property type="evidence" value="ECO:0007669"/>
    <property type="project" value="TreeGrafter"/>
</dbReference>
<dbReference type="InterPro" id="IPR000424">
    <property type="entry name" value="Primosome_PriB/ssb"/>
</dbReference>
<dbReference type="PANTHER" id="PTHR10302">
    <property type="entry name" value="SINGLE-STRANDED DNA-BINDING PROTEIN"/>
    <property type="match status" value="1"/>
</dbReference>
<dbReference type="Gene3D" id="2.40.50.140">
    <property type="entry name" value="Nucleic acid-binding proteins"/>
    <property type="match status" value="1"/>
</dbReference>
<dbReference type="GO" id="GO:0042645">
    <property type="term" value="C:mitochondrial nucleoid"/>
    <property type="evidence" value="ECO:0007669"/>
    <property type="project" value="TreeGrafter"/>
</dbReference>
<dbReference type="Proteomes" id="UP001472866">
    <property type="component" value="Chromosome 03"/>
</dbReference>
<organism evidence="4 5">
    <name type="scientific">Chloropicon roscoffensis</name>
    <dbReference type="NCBI Taxonomy" id="1461544"/>
    <lineage>
        <taxon>Eukaryota</taxon>
        <taxon>Viridiplantae</taxon>
        <taxon>Chlorophyta</taxon>
        <taxon>Chloropicophyceae</taxon>
        <taxon>Chloropicales</taxon>
        <taxon>Chloropicaceae</taxon>
        <taxon>Chloropicon</taxon>
    </lineage>
</organism>
<dbReference type="PANTHER" id="PTHR10302:SF0">
    <property type="entry name" value="SINGLE-STRANDED DNA-BINDING PROTEIN, MITOCHONDRIAL"/>
    <property type="match status" value="1"/>
</dbReference>
<feature type="compositionally biased region" description="Low complexity" evidence="3">
    <location>
        <begin position="358"/>
        <end position="379"/>
    </location>
</feature>
<accession>A0AAX4P351</accession>
<feature type="region of interest" description="Disordered" evidence="3">
    <location>
        <begin position="355"/>
        <end position="390"/>
    </location>
</feature>
<evidence type="ECO:0000313" key="5">
    <source>
        <dbReference type="Proteomes" id="UP001472866"/>
    </source>
</evidence>
<dbReference type="InterPro" id="IPR012340">
    <property type="entry name" value="NA-bd_OB-fold"/>
</dbReference>